<keyword evidence="2 10" id="KW-0813">Transport</keyword>
<comment type="caution">
    <text evidence="15">The sequence shown here is derived from an EMBL/GenBank/DDBJ whole genome shotgun (WGS) entry which is preliminary data.</text>
</comment>
<keyword evidence="5 12" id="KW-0732">Signal</keyword>
<proteinExistence type="inferred from homology"/>
<feature type="domain" description="TonB-dependent receptor plug" evidence="14">
    <location>
        <begin position="119"/>
        <end position="241"/>
    </location>
</feature>
<feature type="domain" description="TonB-dependent receptor-like beta-barrel" evidence="13">
    <location>
        <begin position="434"/>
        <end position="889"/>
    </location>
</feature>
<keyword evidence="7 10" id="KW-0472">Membrane</keyword>
<name>A0ABT6Y2G8_9BACT</name>
<keyword evidence="3 10" id="KW-1134">Transmembrane beta strand</keyword>
<dbReference type="PANTHER" id="PTHR30069">
    <property type="entry name" value="TONB-DEPENDENT OUTER MEMBRANE RECEPTOR"/>
    <property type="match status" value="1"/>
</dbReference>
<dbReference type="InterPro" id="IPR012910">
    <property type="entry name" value="Plug_dom"/>
</dbReference>
<dbReference type="EMBL" id="JASHIF010000002">
    <property type="protein sequence ID" value="MDI9857755.1"/>
    <property type="molecule type" value="Genomic_DNA"/>
</dbReference>
<dbReference type="NCBIfam" id="TIGR04057">
    <property type="entry name" value="SusC_RagA_signa"/>
    <property type="match status" value="1"/>
</dbReference>
<dbReference type="InterPro" id="IPR000531">
    <property type="entry name" value="Beta-barrel_TonB"/>
</dbReference>
<dbReference type="SUPFAM" id="SSF49464">
    <property type="entry name" value="Carboxypeptidase regulatory domain-like"/>
    <property type="match status" value="1"/>
</dbReference>
<dbReference type="Proteomes" id="UP001236507">
    <property type="component" value="Unassembled WGS sequence"/>
</dbReference>
<dbReference type="InterPro" id="IPR023997">
    <property type="entry name" value="TonB-dep_OMP_SusC/RagA_CS"/>
</dbReference>
<evidence type="ECO:0000256" key="11">
    <source>
        <dbReference type="RuleBase" id="RU003357"/>
    </source>
</evidence>
<evidence type="ECO:0000256" key="3">
    <source>
        <dbReference type="ARBA" id="ARBA00022452"/>
    </source>
</evidence>
<dbReference type="Gene3D" id="2.40.170.20">
    <property type="entry name" value="TonB-dependent receptor, beta-barrel domain"/>
    <property type="match status" value="1"/>
</dbReference>
<sequence>MKACKSKFTLLFTALLFLSWQTIFAQGPIKGKVTDSNNTPLAGVNILIKGTSKGTVSDAVGSYSINVPKGGVLIFRSLGFATQEVAVGDRAVVDVTLEATVENLQEVVVTALGVQKDKKALGYAVTELKGGEFTQARELNLGNALSGKIAGVNATSTATGPGGSSRVIIRGNGSLGGNNQPLYVINGVPMDNTNVNSAGMWGGFDTGDGLNSINPDDIESVTVLKGGASAALYGFRAGSGVILITTKSGKGQKGLGVDFNSTFTAETPLKLSDYQYLYGSGTRGAKPTTKDEAIAAGRLSWGAKLDGSSVIQPDGVSRAYVAQKDNIKNFYNVGSTFSNTLAISGGNQDLNFRFSMSNADSKSVVPNSTFSRKSFNLATNGTLAKKLTFQSVVQYNVENGENRSFLSDTPKNPNVAAQLLATSIDIRTLAPGVDSRGYESLWNDNVYAQNPYFATNYVKNTDDRNRFMGSFNLRYNLTDNLYAKARLGTDYNQLKFWQIEPTGIAYSTRGSLSQSERKITETNAELIIGYTKEIGDYSVNAFVGGNQMSKVNEGTGISGSQFNVPFNYFPSNLISSNWNYDYSKIAVNSVYGSADLSYKNLLFLTLTGRQDWFSTLNPANNSIFYPAVSTGFVFSDALASRPNWLTYGKVRASYATVGGGYPGAYALNLPYTLQSNPYMGYPLMNIGTSTIPNSQLKPNTTTTTELGFDLKTLDNRLGLDLTLYNRVTENDAVRASVSSASGYSDVLLNVGRVENKGIEVLLTGTPVKTSNLKWDVSYNFAYNDNKVIKIADGLTTLSMDESRTRNAYIYHFEGQAFGMIAGYRAKKDANGNTVYNKDTGLPVQGEFTSLGRGVPPVTMGITNTFSYKNFNFSFLIDAKFGASLYSATNAFATRYGLTQRTVANNVRETGVTVTGVDQNGAPFTKTISAQDYFTGISTTITDEFVYNANFAKLRQLTFGYNVPKSFLAKTPIQSLSINFVARNLLMIFNNVPNIDPESTYNNGNAQGLEMFGVPTTRSFGLNLSAKF</sequence>
<dbReference type="InterPro" id="IPR039426">
    <property type="entry name" value="TonB-dep_rcpt-like"/>
</dbReference>
<keyword evidence="8" id="KW-0675">Receptor</keyword>
<evidence type="ECO:0000256" key="9">
    <source>
        <dbReference type="ARBA" id="ARBA00023237"/>
    </source>
</evidence>
<reference evidence="15 16" key="1">
    <citation type="submission" date="2023-05" db="EMBL/GenBank/DDBJ databases">
        <title>Novel species of genus Flectobacillus isolated from stream in China.</title>
        <authorList>
            <person name="Lu H."/>
        </authorList>
    </citation>
    <scope>NUCLEOTIDE SEQUENCE [LARGE SCALE GENOMIC DNA]</scope>
    <source>
        <strain evidence="15 16">KCTC 42575</strain>
    </source>
</reference>
<evidence type="ECO:0000256" key="1">
    <source>
        <dbReference type="ARBA" id="ARBA00004571"/>
    </source>
</evidence>
<dbReference type="PROSITE" id="PS52016">
    <property type="entry name" value="TONB_DEPENDENT_REC_3"/>
    <property type="match status" value="1"/>
</dbReference>
<evidence type="ECO:0000313" key="15">
    <source>
        <dbReference type="EMBL" id="MDI9857755.1"/>
    </source>
</evidence>
<dbReference type="Pfam" id="PF00593">
    <property type="entry name" value="TonB_dep_Rec_b-barrel"/>
    <property type="match status" value="1"/>
</dbReference>
<dbReference type="InterPro" id="IPR037066">
    <property type="entry name" value="Plug_dom_sf"/>
</dbReference>
<dbReference type="InterPro" id="IPR036942">
    <property type="entry name" value="Beta-barrel_TonB_sf"/>
</dbReference>
<gene>
    <name evidence="15" type="ORF">QM524_00915</name>
</gene>
<dbReference type="InterPro" id="IPR008969">
    <property type="entry name" value="CarboxyPept-like_regulatory"/>
</dbReference>
<evidence type="ECO:0000256" key="10">
    <source>
        <dbReference type="PROSITE-ProRule" id="PRU01360"/>
    </source>
</evidence>
<dbReference type="Pfam" id="PF07715">
    <property type="entry name" value="Plug"/>
    <property type="match status" value="1"/>
</dbReference>
<evidence type="ECO:0000256" key="8">
    <source>
        <dbReference type="ARBA" id="ARBA00023170"/>
    </source>
</evidence>
<accession>A0ABT6Y2G8</accession>
<comment type="subcellular location">
    <subcellularLocation>
        <location evidence="1 10">Cell outer membrane</location>
        <topology evidence="1 10">Multi-pass membrane protein</topology>
    </subcellularLocation>
</comment>
<dbReference type="PANTHER" id="PTHR30069:SF29">
    <property type="entry name" value="HEMOGLOBIN AND HEMOGLOBIN-HAPTOGLOBIN-BINDING PROTEIN 1-RELATED"/>
    <property type="match status" value="1"/>
</dbReference>
<dbReference type="InterPro" id="IPR023996">
    <property type="entry name" value="TonB-dep_OMP_SusC/RagA"/>
</dbReference>
<organism evidence="15 16">
    <name type="scientific">Flectobacillus roseus</name>
    <dbReference type="NCBI Taxonomy" id="502259"/>
    <lineage>
        <taxon>Bacteria</taxon>
        <taxon>Pseudomonadati</taxon>
        <taxon>Bacteroidota</taxon>
        <taxon>Cytophagia</taxon>
        <taxon>Cytophagales</taxon>
        <taxon>Flectobacillaceae</taxon>
        <taxon>Flectobacillus</taxon>
    </lineage>
</organism>
<dbReference type="NCBIfam" id="TIGR04056">
    <property type="entry name" value="OMP_RagA_SusC"/>
    <property type="match status" value="1"/>
</dbReference>
<evidence type="ECO:0000259" key="13">
    <source>
        <dbReference type="Pfam" id="PF00593"/>
    </source>
</evidence>
<dbReference type="RefSeq" id="WP_283343069.1">
    <property type="nucleotide sequence ID" value="NZ_JASHIF010000002.1"/>
</dbReference>
<dbReference type="Gene3D" id="2.60.40.1120">
    <property type="entry name" value="Carboxypeptidase-like, regulatory domain"/>
    <property type="match status" value="1"/>
</dbReference>
<evidence type="ECO:0000256" key="7">
    <source>
        <dbReference type="ARBA" id="ARBA00023136"/>
    </source>
</evidence>
<evidence type="ECO:0000313" key="16">
    <source>
        <dbReference type="Proteomes" id="UP001236507"/>
    </source>
</evidence>
<feature type="signal peptide" evidence="12">
    <location>
        <begin position="1"/>
        <end position="25"/>
    </location>
</feature>
<protein>
    <submittedName>
        <fullName evidence="15">SusC/RagA family TonB-linked outer membrane protein</fullName>
    </submittedName>
</protein>
<evidence type="ECO:0000256" key="5">
    <source>
        <dbReference type="ARBA" id="ARBA00022729"/>
    </source>
</evidence>
<comment type="similarity">
    <text evidence="10 11">Belongs to the TonB-dependent receptor family.</text>
</comment>
<keyword evidence="4 10" id="KW-0812">Transmembrane</keyword>
<evidence type="ECO:0000256" key="6">
    <source>
        <dbReference type="ARBA" id="ARBA00023077"/>
    </source>
</evidence>
<evidence type="ECO:0000259" key="14">
    <source>
        <dbReference type="Pfam" id="PF07715"/>
    </source>
</evidence>
<dbReference type="Gene3D" id="2.170.130.10">
    <property type="entry name" value="TonB-dependent receptor, plug domain"/>
    <property type="match status" value="1"/>
</dbReference>
<feature type="chain" id="PRO_5045570712" evidence="12">
    <location>
        <begin position="26"/>
        <end position="1027"/>
    </location>
</feature>
<evidence type="ECO:0000256" key="4">
    <source>
        <dbReference type="ARBA" id="ARBA00022692"/>
    </source>
</evidence>
<keyword evidence="16" id="KW-1185">Reference proteome</keyword>
<keyword evidence="9 10" id="KW-0998">Cell outer membrane</keyword>
<evidence type="ECO:0000256" key="12">
    <source>
        <dbReference type="SAM" id="SignalP"/>
    </source>
</evidence>
<keyword evidence="6 11" id="KW-0798">TonB box</keyword>
<dbReference type="SUPFAM" id="SSF56935">
    <property type="entry name" value="Porins"/>
    <property type="match status" value="1"/>
</dbReference>
<evidence type="ECO:0000256" key="2">
    <source>
        <dbReference type="ARBA" id="ARBA00022448"/>
    </source>
</evidence>
<dbReference type="Pfam" id="PF13715">
    <property type="entry name" value="CarbopepD_reg_2"/>
    <property type="match status" value="1"/>
</dbReference>